<dbReference type="SUPFAM" id="SSF52266">
    <property type="entry name" value="SGNH hydrolase"/>
    <property type="match status" value="2"/>
</dbReference>
<evidence type="ECO:0000313" key="5">
    <source>
        <dbReference type="Proteomes" id="UP001501367"/>
    </source>
</evidence>
<evidence type="ECO:0000259" key="3">
    <source>
        <dbReference type="Pfam" id="PF13472"/>
    </source>
</evidence>
<protein>
    <submittedName>
        <fullName evidence="4">GDSL-type esterase/lipase family protein</fullName>
    </submittedName>
</protein>
<dbReference type="Pfam" id="PF13472">
    <property type="entry name" value="Lipase_GDSL_2"/>
    <property type="match status" value="1"/>
</dbReference>
<name>A0ABP7FWS9_9FLAO</name>
<dbReference type="InterPro" id="IPR013830">
    <property type="entry name" value="SGNH_hydro"/>
</dbReference>
<accession>A0ABP7FWS9</accession>
<feature type="domain" description="Sialate O-acetylesterase" evidence="2">
    <location>
        <begin position="462"/>
        <end position="563"/>
    </location>
</feature>
<reference evidence="5" key="1">
    <citation type="journal article" date="2019" name="Int. J. Syst. Evol. Microbiol.">
        <title>The Global Catalogue of Microorganisms (GCM) 10K type strain sequencing project: providing services to taxonomists for standard genome sequencing and annotation.</title>
        <authorList>
            <consortium name="The Broad Institute Genomics Platform"/>
            <consortium name="The Broad Institute Genome Sequencing Center for Infectious Disease"/>
            <person name="Wu L."/>
            <person name="Ma J."/>
        </authorList>
    </citation>
    <scope>NUCLEOTIDE SEQUENCE [LARGE SCALE GENOMIC DNA]</scope>
    <source>
        <strain evidence="5">JCM 17336</strain>
    </source>
</reference>
<evidence type="ECO:0000256" key="1">
    <source>
        <dbReference type="ARBA" id="ARBA00022801"/>
    </source>
</evidence>
<organism evidence="4 5">
    <name type="scientific">Flavobacterium ginsengisoli</name>
    <dbReference type="NCBI Taxonomy" id="871694"/>
    <lineage>
        <taxon>Bacteria</taxon>
        <taxon>Pseudomonadati</taxon>
        <taxon>Bacteroidota</taxon>
        <taxon>Flavobacteriia</taxon>
        <taxon>Flavobacteriales</taxon>
        <taxon>Flavobacteriaceae</taxon>
        <taxon>Flavobacterium</taxon>
    </lineage>
</organism>
<dbReference type="InterPro" id="IPR005181">
    <property type="entry name" value="SASA"/>
</dbReference>
<sequence>MNAQKTTVKVACLGDSVTAGYLLANPQSESYPSQLQVLMGNGYEIRNFGHSGATLLKKGSKPYYKTKECSDAIAYQPDIAIIHLGLNDTDPRNWPNYKEDFNADYFWLIDALRKQNPNVKIFICRMTPIFNEHPRFKSGTRDWFWQIQEHINEIAKPNKVHLIDLHEKLYSRPDLFPDALHPTKEGAKILAQTVYENVTQDFGGLKLGTVFTDNMVLQRNQPILIYGNANGGEKVEVVFDDKKEIATTNEAGKWKVIFPAMKSGGIHEISISTLDKKITLKNILIGDVWFCSGQSNMAFPLKKSENGISEVKKAVENTNLRLFNFEAIQETNEKAFDSITLEKVNQLKYFSGKWKTCDSLSAKDFSAVAFYFGQNIIREENIPIGLIEVAVGGSPIESWFERYTLEHDDKVVDVLTNWRKSDFLQPWVRSRADENLKNAINPKQRHPYDPCYNYEAGVSHFTAFPIKGFIWYQGESNAHNVELYEHLMPELVKNWRNAWGGSLPFYFVQLSGINRPSWPEFRDAQNRIQKEIPNSGMAVSMDFGEETNVHPIKKRQIGERLALLALKNTYGKKIIANGPIPLKAIQKGDAILVSFSNAKQLYTADKKDLIGFELVTEKGIRIETKAKIIKDQVEISIPNGEKVNEVFYAWKPYTTANLVNEASLPCSTFKLKLNSISKN</sequence>
<dbReference type="Gene3D" id="3.40.50.1110">
    <property type="entry name" value="SGNH hydrolase"/>
    <property type="match status" value="2"/>
</dbReference>
<dbReference type="PANTHER" id="PTHR22901:SF0">
    <property type="entry name" value="SIALATE O-ACETYLESTERASE"/>
    <property type="match status" value="1"/>
</dbReference>
<dbReference type="InterPro" id="IPR036514">
    <property type="entry name" value="SGNH_hydro_sf"/>
</dbReference>
<dbReference type="InterPro" id="IPR039329">
    <property type="entry name" value="SIAE"/>
</dbReference>
<proteinExistence type="predicted"/>
<dbReference type="Proteomes" id="UP001501367">
    <property type="component" value="Unassembled WGS sequence"/>
</dbReference>
<keyword evidence="5" id="KW-1185">Reference proteome</keyword>
<dbReference type="PANTHER" id="PTHR22901">
    <property type="entry name" value="SIALATE O-ACETYLESTERASE"/>
    <property type="match status" value="1"/>
</dbReference>
<dbReference type="RefSeq" id="WP_345159922.1">
    <property type="nucleotide sequence ID" value="NZ_BAABDT010000006.1"/>
</dbReference>
<dbReference type="EMBL" id="BAABDT010000006">
    <property type="protein sequence ID" value="GAA3749395.1"/>
    <property type="molecule type" value="Genomic_DNA"/>
</dbReference>
<evidence type="ECO:0000313" key="4">
    <source>
        <dbReference type="EMBL" id="GAA3749395.1"/>
    </source>
</evidence>
<gene>
    <name evidence="4" type="ORF">GCM10022422_37630</name>
</gene>
<dbReference type="Pfam" id="PF03629">
    <property type="entry name" value="SASA"/>
    <property type="match status" value="2"/>
</dbReference>
<feature type="domain" description="SGNH hydrolase-type esterase" evidence="3">
    <location>
        <begin position="12"/>
        <end position="188"/>
    </location>
</feature>
<keyword evidence="1" id="KW-0378">Hydrolase</keyword>
<feature type="domain" description="Sialate O-acetylesterase" evidence="2">
    <location>
        <begin position="287"/>
        <end position="402"/>
    </location>
</feature>
<evidence type="ECO:0000259" key="2">
    <source>
        <dbReference type="Pfam" id="PF03629"/>
    </source>
</evidence>
<comment type="caution">
    <text evidence="4">The sequence shown here is derived from an EMBL/GenBank/DDBJ whole genome shotgun (WGS) entry which is preliminary data.</text>
</comment>